<sequence length="109" mass="12310">MNPPIPAITLPLCPDWQAEADWLEKALREWLDQEYLPEAVNADIARRTAKIYLRQRLEGEHDLGGLILALVTELQQFDFSKSFYGEFAVANAVSDLLMQRLGMDPCCSG</sequence>
<reference evidence="1" key="1">
    <citation type="journal article" date="2022" name="Genome Biol. Evol.">
        <title>A New Gene Family Diagnostic for Intracellular Biomineralization of Amorphous Ca Carbonates by Cyanobacteria.</title>
        <authorList>
            <person name="Benzerara K."/>
            <person name="Duprat E."/>
            <person name="Bitard-Feildel T."/>
            <person name="Caumes G."/>
            <person name="Cassier-Chauvat C."/>
            <person name="Chauvat F."/>
            <person name="Dezi M."/>
            <person name="Diop S.I."/>
            <person name="Gaschignard G."/>
            <person name="Gorgen S."/>
            <person name="Gugger M."/>
            <person name="Lopez-Garcia P."/>
            <person name="Millet M."/>
            <person name="Skouri-Panet F."/>
            <person name="Moreira D."/>
            <person name="Callebaut I."/>
        </authorList>
    </citation>
    <scope>NUCLEOTIDE SEQUENCE</scope>
    <source>
        <strain evidence="1">G9</strain>
    </source>
</reference>
<protein>
    <submittedName>
        <fullName evidence="1">Uncharacterized protein</fullName>
    </submittedName>
</protein>
<evidence type="ECO:0000313" key="1">
    <source>
        <dbReference type="EMBL" id="MDG2992131.1"/>
    </source>
</evidence>
<accession>A0ABT6F2X4</accession>
<comment type="caution">
    <text evidence="1">The sequence shown here is derived from an EMBL/GenBank/DDBJ whole genome shotgun (WGS) entry which is preliminary data.</text>
</comment>
<keyword evidence="2" id="KW-1185">Reference proteome</keyword>
<dbReference type="PANTHER" id="PTHR36776:SF1">
    <property type="entry name" value="EXPRESSED PROTEIN"/>
    <property type="match status" value="1"/>
</dbReference>
<proteinExistence type="predicted"/>
<name>A0ABT6F2X4_9SYNE</name>
<organism evidence="1 2">
    <name type="scientific">Candidatus Synechococcus calcipolaris G9</name>
    <dbReference type="NCBI Taxonomy" id="1497997"/>
    <lineage>
        <taxon>Bacteria</taxon>
        <taxon>Bacillati</taxon>
        <taxon>Cyanobacteriota</taxon>
        <taxon>Cyanophyceae</taxon>
        <taxon>Synechococcales</taxon>
        <taxon>Synechococcaceae</taxon>
        <taxon>Synechococcus</taxon>
    </lineage>
</organism>
<dbReference type="Proteomes" id="UP001154265">
    <property type="component" value="Unassembled WGS sequence"/>
</dbReference>
<gene>
    <name evidence="1" type="ORF">L3556_14505</name>
</gene>
<dbReference type="EMBL" id="JAKKUT010000008">
    <property type="protein sequence ID" value="MDG2992131.1"/>
    <property type="molecule type" value="Genomic_DNA"/>
</dbReference>
<dbReference type="RefSeq" id="WP_277868057.1">
    <property type="nucleotide sequence ID" value="NZ_JAKKUT010000008.1"/>
</dbReference>
<dbReference type="PANTHER" id="PTHR36776">
    <property type="entry name" value="EXPRESSED PROTEIN"/>
    <property type="match status" value="1"/>
</dbReference>
<evidence type="ECO:0000313" key="2">
    <source>
        <dbReference type="Proteomes" id="UP001154265"/>
    </source>
</evidence>
<reference evidence="1" key="2">
    <citation type="submission" date="2022-01" db="EMBL/GenBank/DDBJ databases">
        <authorList>
            <person name="Zivanovic Y."/>
            <person name="Moreira D."/>
            <person name="Lopez-Garcia P."/>
        </authorList>
    </citation>
    <scope>NUCLEOTIDE SEQUENCE</scope>
    <source>
        <strain evidence="1">G9</strain>
    </source>
</reference>